<dbReference type="Proteomes" id="UP000366872">
    <property type="component" value="Unassembled WGS sequence"/>
</dbReference>
<dbReference type="InterPro" id="IPR006680">
    <property type="entry name" value="Amidohydro-rel"/>
</dbReference>
<gene>
    <name evidence="3" type="ORF">PDESU_02489</name>
</gene>
<dbReference type="EMBL" id="CAAHFG010000001">
    <property type="protein sequence ID" value="VGO13932.1"/>
    <property type="molecule type" value="Genomic_DNA"/>
</dbReference>
<dbReference type="GO" id="GO:0016787">
    <property type="term" value="F:hydrolase activity"/>
    <property type="evidence" value="ECO:0007669"/>
    <property type="project" value="InterPro"/>
</dbReference>
<dbReference type="Pfam" id="PF04909">
    <property type="entry name" value="Amidohydro_2"/>
    <property type="match status" value="1"/>
</dbReference>
<feature type="domain" description="Amidohydrolase-related" evidence="2">
    <location>
        <begin position="3"/>
        <end position="303"/>
    </location>
</feature>
<organism evidence="3 4">
    <name type="scientific">Pontiella desulfatans</name>
    <dbReference type="NCBI Taxonomy" id="2750659"/>
    <lineage>
        <taxon>Bacteria</taxon>
        <taxon>Pseudomonadati</taxon>
        <taxon>Kiritimatiellota</taxon>
        <taxon>Kiritimatiellia</taxon>
        <taxon>Kiritimatiellales</taxon>
        <taxon>Pontiellaceae</taxon>
        <taxon>Pontiella</taxon>
    </lineage>
</organism>
<reference evidence="3 4" key="1">
    <citation type="submission" date="2019-04" db="EMBL/GenBank/DDBJ databases">
        <authorList>
            <person name="Van Vliet M D."/>
        </authorList>
    </citation>
    <scope>NUCLEOTIDE SEQUENCE [LARGE SCALE GENOMIC DNA]</scope>
    <source>
        <strain evidence="3 4">F1</strain>
    </source>
</reference>
<keyword evidence="4" id="KW-1185">Reference proteome</keyword>
<sequence length="308" mass="34058">MIIDAHAHIFTNIAGQRGANKTSPGTFGKVNVGNDEVQMLPPTFVDSSFNVDMLIHMMDCNGVDKAVLLQNPVFGSINEDVAEAIRAFPERFVGTIQVDPLSDHALETVKKIATPKQSTLKFELSRGWGWSGIHPGLQIDSPEFMDIWDLASELELSVIVDPGRIDNPGYQVAQIDAISQKYPQIKFLLEHLGYFTGDLTGDETAKKRWLNLIELAQKENVFLGFSAAGILLDEDYPCPGALRLLEEAVSIVGANKILWGSDLPTTLNKYTYQQMIDVVLKHAQFLTGNEKKQIMGINALDFFTGFDS</sequence>
<dbReference type="PANTHER" id="PTHR21240">
    <property type="entry name" value="2-AMINO-3-CARBOXYLMUCONATE-6-SEMIALDEHYDE DECARBOXYLASE"/>
    <property type="match status" value="1"/>
</dbReference>
<protein>
    <recommendedName>
        <fullName evidence="2">Amidohydrolase-related domain-containing protein</fullName>
    </recommendedName>
</protein>
<evidence type="ECO:0000313" key="4">
    <source>
        <dbReference type="Proteomes" id="UP000366872"/>
    </source>
</evidence>
<keyword evidence="1" id="KW-0456">Lyase</keyword>
<dbReference type="SUPFAM" id="SSF51556">
    <property type="entry name" value="Metallo-dependent hydrolases"/>
    <property type="match status" value="1"/>
</dbReference>
<dbReference type="InterPro" id="IPR032466">
    <property type="entry name" value="Metal_Hydrolase"/>
</dbReference>
<accession>A0A6C2U1V3</accession>
<dbReference type="Gene3D" id="3.20.20.140">
    <property type="entry name" value="Metal-dependent hydrolases"/>
    <property type="match status" value="1"/>
</dbReference>
<dbReference type="InterPro" id="IPR032465">
    <property type="entry name" value="ACMSD"/>
</dbReference>
<evidence type="ECO:0000256" key="1">
    <source>
        <dbReference type="ARBA" id="ARBA00023239"/>
    </source>
</evidence>
<evidence type="ECO:0000313" key="3">
    <source>
        <dbReference type="EMBL" id="VGO13932.1"/>
    </source>
</evidence>
<dbReference type="GO" id="GO:0016831">
    <property type="term" value="F:carboxy-lyase activity"/>
    <property type="evidence" value="ECO:0007669"/>
    <property type="project" value="InterPro"/>
</dbReference>
<dbReference type="RefSeq" id="WP_136079462.1">
    <property type="nucleotide sequence ID" value="NZ_CAAHFG010000001.1"/>
</dbReference>
<evidence type="ECO:0000259" key="2">
    <source>
        <dbReference type="Pfam" id="PF04909"/>
    </source>
</evidence>
<name>A0A6C2U1V3_PONDE</name>
<dbReference type="AlphaFoldDB" id="A0A6C2U1V3"/>
<proteinExistence type="predicted"/>